<reference evidence="4 5" key="2">
    <citation type="journal article" date="2018" name="Plant J.">
        <title>The Physcomitrella patens chromosome-scale assembly reveals moss genome structure and evolution.</title>
        <authorList>
            <person name="Lang D."/>
            <person name="Ullrich K.K."/>
            <person name="Murat F."/>
            <person name="Fuchs J."/>
            <person name="Jenkins J."/>
            <person name="Haas F.B."/>
            <person name="Piednoel M."/>
            <person name="Gundlach H."/>
            <person name="Van Bel M."/>
            <person name="Meyberg R."/>
            <person name="Vives C."/>
            <person name="Morata J."/>
            <person name="Symeonidi A."/>
            <person name="Hiss M."/>
            <person name="Muchero W."/>
            <person name="Kamisugi Y."/>
            <person name="Saleh O."/>
            <person name="Blanc G."/>
            <person name="Decker E.L."/>
            <person name="van Gessel N."/>
            <person name="Grimwood J."/>
            <person name="Hayes R.D."/>
            <person name="Graham S.W."/>
            <person name="Gunter L.E."/>
            <person name="McDaniel S.F."/>
            <person name="Hoernstein S.N.W."/>
            <person name="Larsson A."/>
            <person name="Li F.W."/>
            <person name="Perroud P.F."/>
            <person name="Phillips J."/>
            <person name="Ranjan P."/>
            <person name="Rokshar D.S."/>
            <person name="Rothfels C.J."/>
            <person name="Schneider L."/>
            <person name="Shu S."/>
            <person name="Stevenson D.W."/>
            <person name="Thummler F."/>
            <person name="Tillich M."/>
            <person name="Villarreal Aguilar J.C."/>
            <person name="Widiez T."/>
            <person name="Wong G.K."/>
            <person name="Wymore A."/>
            <person name="Zhang Y."/>
            <person name="Zimmer A.D."/>
            <person name="Quatrano R.S."/>
            <person name="Mayer K.F.X."/>
            <person name="Goodstein D."/>
            <person name="Casacuberta J.M."/>
            <person name="Vandepoele K."/>
            <person name="Reski R."/>
            <person name="Cuming A.C."/>
            <person name="Tuskan G.A."/>
            <person name="Maumus F."/>
            <person name="Salse J."/>
            <person name="Schmutz J."/>
            <person name="Rensing S.A."/>
        </authorList>
    </citation>
    <scope>NUCLEOTIDE SEQUENCE [LARGE SCALE GENOMIC DNA]</scope>
    <source>
        <strain evidence="4 5">cv. Gransden 2004</strain>
    </source>
</reference>
<dbReference type="EnsemblPlants" id="Pp3c3_30241V3.5">
    <property type="protein sequence ID" value="Pp3c3_30241V3.5"/>
    <property type="gene ID" value="Pp3c3_30241"/>
</dbReference>
<dbReference type="RefSeq" id="XP_024370560.1">
    <property type="nucleotide sequence ID" value="XM_024514792.2"/>
</dbReference>
<dbReference type="EnsemblPlants" id="Pp3c3_30241V3.4">
    <property type="protein sequence ID" value="Pp3c3_30241V3.4"/>
    <property type="gene ID" value="Pp3c3_30241"/>
</dbReference>
<feature type="compositionally biased region" description="Basic and acidic residues" evidence="2">
    <location>
        <begin position="727"/>
        <end position="740"/>
    </location>
</feature>
<reference evidence="4" key="3">
    <citation type="submission" date="2020-12" db="UniProtKB">
        <authorList>
            <consortium name="EnsemblPlants"/>
        </authorList>
    </citation>
    <scope>IDENTIFICATION</scope>
</reference>
<dbReference type="Proteomes" id="UP000006727">
    <property type="component" value="Chromosome 3"/>
</dbReference>
<dbReference type="PANTHER" id="PTHR23148:SF0">
    <property type="entry name" value="SERINE_ARGININE REPETITIVE MATRIX PROTEIN 1"/>
    <property type="match status" value="1"/>
</dbReference>
<dbReference type="KEGG" id="ppp:112279963"/>
<protein>
    <recommendedName>
        <fullName evidence="3">PWI domain-containing protein</fullName>
    </recommendedName>
</protein>
<feature type="compositionally biased region" description="Basic and acidic residues" evidence="2">
    <location>
        <begin position="323"/>
        <end position="343"/>
    </location>
</feature>
<dbReference type="InterPro" id="IPR052225">
    <property type="entry name" value="Ser/Arg_repetitive_matrix"/>
</dbReference>
<reference evidence="4 5" key="1">
    <citation type="journal article" date="2008" name="Science">
        <title>The Physcomitrella genome reveals evolutionary insights into the conquest of land by plants.</title>
        <authorList>
            <person name="Rensing S."/>
            <person name="Lang D."/>
            <person name="Zimmer A."/>
            <person name="Terry A."/>
            <person name="Salamov A."/>
            <person name="Shapiro H."/>
            <person name="Nishiyama T."/>
            <person name="Perroud P.-F."/>
            <person name="Lindquist E."/>
            <person name="Kamisugi Y."/>
            <person name="Tanahashi T."/>
            <person name="Sakakibara K."/>
            <person name="Fujita T."/>
            <person name="Oishi K."/>
            <person name="Shin-I T."/>
            <person name="Kuroki Y."/>
            <person name="Toyoda A."/>
            <person name="Suzuki Y."/>
            <person name="Hashimoto A."/>
            <person name="Yamaguchi K."/>
            <person name="Sugano A."/>
            <person name="Kohara Y."/>
            <person name="Fujiyama A."/>
            <person name="Anterola A."/>
            <person name="Aoki S."/>
            <person name="Ashton N."/>
            <person name="Barbazuk W.B."/>
            <person name="Barker E."/>
            <person name="Bennetzen J."/>
            <person name="Bezanilla M."/>
            <person name="Blankenship R."/>
            <person name="Cho S.H."/>
            <person name="Dutcher S."/>
            <person name="Estelle M."/>
            <person name="Fawcett J.A."/>
            <person name="Gundlach H."/>
            <person name="Hanada K."/>
            <person name="Heyl A."/>
            <person name="Hicks K.A."/>
            <person name="Hugh J."/>
            <person name="Lohr M."/>
            <person name="Mayer K."/>
            <person name="Melkozernov A."/>
            <person name="Murata T."/>
            <person name="Nelson D."/>
            <person name="Pils B."/>
            <person name="Prigge M."/>
            <person name="Reiss B."/>
            <person name="Renner T."/>
            <person name="Rombauts S."/>
            <person name="Rushton P."/>
            <person name="Sanderfoot A."/>
            <person name="Schween G."/>
            <person name="Shiu S.-H."/>
            <person name="Stueber K."/>
            <person name="Theodoulou F.L."/>
            <person name="Tu H."/>
            <person name="Van de Peer Y."/>
            <person name="Verrier P.J."/>
            <person name="Waters E."/>
            <person name="Wood A."/>
            <person name="Yang L."/>
            <person name="Cove D."/>
            <person name="Cuming A."/>
            <person name="Hasebe M."/>
            <person name="Lucas S."/>
            <person name="Mishler D.B."/>
            <person name="Reski R."/>
            <person name="Grigoriev I."/>
            <person name="Quatrano R.S."/>
            <person name="Boore J.L."/>
        </authorList>
    </citation>
    <scope>NUCLEOTIDE SEQUENCE [LARGE SCALE GENOMIC DNA]</scope>
    <source>
        <strain evidence="4 5">cv. Gransden 2004</strain>
    </source>
</reference>
<feature type="compositionally biased region" description="Basic and acidic residues" evidence="2">
    <location>
        <begin position="415"/>
        <end position="442"/>
    </location>
</feature>
<gene>
    <name evidence="4" type="primary">LOC112279963</name>
</gene>
<name>A0A7I4DCU6_PHYPA</name>
<dbReference type="Gramene" id="Pp3c3_30241V3.2">
    <property type="protein sequence ID" value="Pp3c3_30241V3.2"/>
    <property type="gene ID" value="Pp3c3_30241"/>
</dbReference>
<feature type="compositionally biased region" description="Low complexity" evidence="2">
    <location>
        <begin position="247"/>
        <end position="261"/>
    </location>
</feature>
<feature type="compositionally biased region" description="Basic residues" evidence="2">
    <location>
        <begin position="310"/>
        <end position="322"/>
    </location>
</feature>
<dbReference type="RefSeq" id="XP_024370559.1">
    <property type="nucleotide sequence ID" value="XM_024514791.2"/>
</dbReference>
<accession>A0A7I4DCU6</accession>
<keyword evidence="1" id="KW-0507">mRNA processing</keyword>
<evidence type="ECO:0000256" key="1">
    <source>
        <dbReference type="ARBA" id="ARBA00022664"/>
    </source>
</evidence>
<feature type="domain" description="PWI" evidence="3">
    <location>
        <begin position="27"/>
        <end position="125"/>
    </location>
</feature>
<proteinExistence type="predicted"/>
<sequence length="752" mass="86924">MSGGFFRGTSADQDTRFSNKMKKLLKSQKFAPELDVTIDTSKVQMDVIKPWVATRVTELLGFEDEVLINFIYGMLEEKNVDGKHVQIQLTGFMEKNTGKFMKELWSLLMSAQSNVSGIPQQFLDQKAEETRLKKAESERIAAELQRKRDLDKVAEDERQREKDAAAEAAKKVKEANGFADKDRVPKHSDDIRSRRGNGQFRRSVSKVRSSPGRDSRRRQRSKQSSDSSLSRYSRSVSRSPRRRRRSFSPGRPSRVSRVVRSPVRRNYSRSPIRRRKSPPAHRSPVRRRYASRSPPARRSSSYSLSPAPRSRARSPRRRNGGHLRREFRSPERVDRPGGRERRLSSSPGFRGPEPHQIPPVALRRPTGFGDRATPPDGDDWRAVSDRDGIGSTGNKRVLGDKDEKIVGVVEASEVASDKKMHSGVDERKSGSDRGVREKKDNWSHSGLNEEEGESRRGGRDVDGEKRLFTDMEERRSGYHRSDKNTRERWVHNDSNEGQKESPRARTGVPGEKRPHSEIERNTGVDRSGSDSREVGRYYDDNGKSVLDRFRKDGGNGKRDMDFRREDRYFTDQRDRPTMRERSPLPDRQQVRKETRGSRKVVETFQSPSKERKSEDYGRRSVDFDDDDSGVVRENVSKKSRVQKAEDDGFARDNDEDSFSPRGSEERRKEEKRRRKEEKRLRREERHKRKREEKQKRKDKKLSMSTGGLNGEDKIDNHEGTEQIEGEYDQKQRENELRHAALESLRAKKAISH</sequence>
<dbReference type="Pfam" id="PF01480">
    <property type="entry name" value="PWI"/>
    <property type="match status" value="1"/>
</dbReference>
<dbReference type="GO" id="GO:0005681">
    <property type="term" value="C:spliceosomal complex"/>
    <property type="evidence" value="ECO:0000318"/>
    <property type="project" value="GO_Central"/>
</dbReference>
<dbReference type="GeneID" id="112279963"/>
<feature type="compositionally biased region" description="Basic and acidic residues" evidence="2">
    <location>
        <begin position="608"/>
        <end position="622"/>
    </location>
</feature>
<evidence type="ECO:0000259" key="3">
    <source>
        <dbReference type="PROSITE" id="PS51025"/>
    </source>
</evidence>
<evidence type="ECO:0000313" key="5">
    <source>
        <dbReference type="Proteomes" id="UP000006727"/>
    </source>
</evidence>
<dbReference type="OrthoDB" id="163257at2759"/>
<keyword evidence="5" id="KW-1185">Reference proteome</keyword>
<dbReference type="PANTHER" id="PTHR23148">
    <property type="entry name" value="SERINE/ARGININE REGULATED NUCLEAR MATRIX PROTEIN"/>
    <property type="match status" value="1"/>
</dbReference>
<dbReference type="EnsemblPlants" id="Pp3c3_30240V3.1">
    <property type="protein sequence ID" value="Pp3c3_30240V3.1"/>
    <property type="gene ID" value="Pp3c3_30240"/>
</dbReference>
<feature type="compositionally biased region" description="Basic and acidic residues" evidence="2">
    <location>
        <begin position="710"/>
        <end position="720"/>
    </location>
</feature>
<feature type="compositionally biased region" description="Basic and acidic residues" evidence="2">
    <location>
        <begin position="510"/>
        <end position="601"/>
    </location>
</feature>
<feature type="compositionally biased region" description="Basic and acidic residues" evidence="2">
    <location>
        <begin position="642"/>
        <end position="652"/>
    </location>
</feature>
<dbReference type="AlphaFoldDB" id="A0A7I4DCU6"/>
<dbReference type="EMBL" id="ABEU02000003">
    <property type="status" value="NOT_ANNOTATED_CDS"/>
    <property type="molecule type" value="Genomic_DNA"/>
</dbReference>
<feature type="compositionally biased region" description="Low complexity" evidence="2">
    <location>
        <begin position="291"/>
        <end position="309"/>
    </location>
</feature>
<dbReference type="GO" id="GO:0006397">
    <property type="term" value="P:mRNA processing"/>
    <property type="evidence" value="ECO:0007669"/>
    <property type="project" value="UniProtKB-KW"/>
</dbReference>
<dbReference type="EnsemblPlants" id="Pp3c3_30241V3.3">
    <property type="protein sequence ID" value="Pp3c3_30241V3.3"/>
    <property type="gene ID" value="Pp3c3_30241"/>
</dbReference>
<feature type="compositionally biased region" description="Basic and acidic residues" evidence="2">
    <location>
        <begin position="149"/>
        <end position="193"/>
    </location>
</feature>
<feature type="compositionally biased region" description="Basic residues" evidence="2">
    <location>
        <begin position="262"/>
        <end position="290"/>
    </location>
</feature>
<dbReference type="SUPFAM" id="SSF101233">
    <property type="entry name" value="PWI domain"/>
    <property type="match status" value="1"/>
</dbReference>
<organism evidence="4 5">
    <name type="scientific">Physcomitrium patens</name>
    <name type="common">Spreading-leaved earth moss</name>
    <name type="synonym">Physcomitrella patens</name>
    <dbReference type="NCBI Taxonomy" id="3218"/>
    <lineage>
        <taxon>Eukaryota</taxon>
        <taxon>Viridiplantae</taxon>
        <taxon>Streptophyta</taxon>
        <taxon>Embryophyta</taxon>
        <taxon>Bryophyta</taxon>
        <taxon>Bryophytina</taxon>
        <taxon>Bryopsida</taxon>
        <taxon>Funariidae</taxon>
        <taxon>Funariales</taxon>
        <taxon>Funariaceae</taxon>
        <taxon>Physcomitrium</taxon>
    </lineage>
</organism>
<evidence type="ECO:0000256" key="2">
    <source>
        <dbReference type="SAM" id="MobiDB-lite"/>
    </source>
</evidence>
<evidence type="ECO:0000313" key="4">
    <source>
        <dbReference type="EnsemblPlants" id="Pp3c3_30240V3.1"/>
    </source>
</evidence>
<feature type="compositionally biased region" description="Basic and acidic residues" evidence="2">
    <location>
        <begin position="378"/>
        <end position="388"/>
    </location>
</feature>
<dbReference type="SMART" id="SM00311">
    <property type="entry name" value="PWI"/>
    <property type="match status" value="1"/>
</dbReference>
<dbReference type="GO" id="GO:0048024">
    <property type="term" value="P:regulation of mRNA splicing, via spliceosome"/>
    <property type="evidence" value="ECO:0000318"/>
    <property type="project" value="GO_Central"/>
</dbReference>
<dbReference type="PROSITE" id="PS51025">
    <property type="entry name" value="PWI"/>
    <property type="match status" value="1"/>
</dbReference>
<dbReference type="Gramene" id="Pp3c3_30240V3.1">
    <property type="protein sequence ID" value="Pp3c3_30240V3.1"/>
    <property type="gene ID" value="Pp3c3_30240"/>
</dbReference>
<feature type="region of interest" description="Disordered" evidence="2">
    <location>
        <begin position="149"/>
        <end position="752"/>
    </location>
</feature>
<dbReference type="EnsemblPlants" id="Pp3c3_30241V3.2">
    <property type="protein sequence ID" value="Pp3c3_30241V3.2"/>
    <property type="gene ID" value="Pp3c3_30241"/>
</dbReference>
<dbReference type="Gramene" id="Pp3c3_30241V3.5">
    <property type="protein sequence ID" value="Pp3c3_30241V3.5"/>
    <property type="gene ID" value="Pp3c3_30241"/>
</dbReference>
<dbReference type="InterPro" id="IPR036483">
    <property type="entry name" value="PWI_dom_sf"/>
</dbReference>
<feature type="compositionally biased region" description="Basic and acidic residues" evidence="2">
    <location>
        <begin position="453"/>
        <end position="503"/>
    </location>
</feature>
<dbReference type="Gramene" id="Pp3c3_30241V3.3">
    <property type="protein sequence ID" value="Pp3c3_30241V3.3"/>
    <property type="gene ID" value="Pp3c3_30241"/>
</dbReference>
<dbReference type="Gramene" id="Pp3c3_30241V3.4">
    <property type="protein sequence ID" value="Pp3c3_30241V3.4"/>
    <property type="gene ID" value="Pp3c3_30241"/>
</dbReference>
<dbReference type="GO" id="GO:0003723">
    <property type="term" value="F:RNA binding"/>
    <property type="evidence" value="ECO:0000318"/>
    <property type="project" value="GO_Central"/>
</dbReference>
<dbReference type="InterPro" id="IPR002483">
    <property type="entry name" value="PWI_dom"/>
</dbReference>
<dbReference type="Gene3D" id="1.20.1390.10">
    <property type="entry name" value="PWI domain"/>
    <property type="match status" value="1"/>
</dbReference>
<feature type="compositionally biased region" description="Low complexity" evidence="2">
    <location>
        <begin position="222"/>
        <end position="238"/>
    </location>
</feature>